<protein>
    <submittedName>
        <fullName evidence="2">Uncharacterized protein</fullName>
    </submittedName>
</protein>
<evidence type="ECO:0000313" key="3">
    <source>
        <dbReference type="Proteomes" id="UP000632377"/>
    </source>
</evidence>
<evidence type="ECO:0000313" key="2">
    <source>
        <dbReference type="EMBL" id="MBL4937296.1"/>
    </source>
</evidence>
<proteinExistence type="predicted"/>
<keyword evidence="1" id="KW-1133">Transmembrane helix</keyword>
<reference evidence="2 3" key="1">
    <citation type="submission" date="2021-01" db="EMBL/GenBank/DDBJ databases">
        <title>Genome public.</title>
        <authorList>
            <person name="Liu C."/>
            <person name="Sun Q."/>
        </authorList>
    </citation>
    <scope>NUCLEOTIDE SEQUENCE [LARGE SCALE GENOMIC DNA]</scope>
    <source>
        <strain evidence="2 3">YIM B02515</strain>
    </source>
</reference>
<sequence length="56" mass="6494">MSEKTYKKEVVKKGVSFGACLAMVISWSLNHSVLWAIIHGIFGWLYVIYYLIKYAH</sequence>
<evidence type="ECO:0000256" key="1">
    <source>
        <dbReference type="SAM" id="Phobius"/>
    </source>
</evidence>
<dbReference type="Proteomes" id="UP000632377">
    <property type="component" value="Unassembled WGS sequence"/>
</dbReference>
<name>A0ABS1TFA5_9CLOT</name>
<accession>A0ABS1TFA5</accession>
<keyword evidence="3" id="KW-1185">Reference proteome</keyword>
<comment type="caution">
    <text evidence="2">The sequence shown here is derived from an EMBL/GenBank/DDBJ whole genome shotgun (WGS) entry which is preliminary data.</text>
</comment>
<organism evidence="2 3">
    <name type="scientific">Clostridium rhizosphaerae</name>
    <dbReference type="NCBI Taxonomy" id="2803861"/>
    <lineage>
        <taxon>Bacteria</taxon>
        <taxon>Bacillati</taxon>
        <taxon>Bacillota</taxon>
        <taxon>Clostridia</taxon>
        <taxon>Eubacteriales</taxon>
        <taxon>Clostridiaceae</taxon>
        <taxon>Clostridium</taxon>
    </lineage>
</organism>
<gene>
    <name evidence="2" type="ORF">JK636_16325</name>
</gene>
<dbReference type="EMBL" id="JAESWC010000014">
    <property type="protein sequence ID" value="MBL4937296.1"/>
    <property type="molecule type" value="Genomic_DNA"/>
</dbReference>
<keyword evidence="1" id="KW-0812">Transmembrane</keyword>
<dbReference type="RefSeq" id="WP_202750050.1">
    <property type="nucleotide sequence ID" value="NZ_JAESWC010000014.1"/>
</dbReference>
<feature type="transmembrane region" description="Helical" evidence="1">
    <location>
        <begin position="33"/>
        <end position="52"/>
    </location>
</feature>
<keyword evidence="1" id="KW-0472">Membrane</keyword>